<feature type="domain" description="Phospholipid/glycerol acyltransferase" evidence="5">
    <location>
        <begin position="90"/>
        <end position="214"/>
    </location>
</feature>
<dbReference type="SUPFAM" id="SSF69593">
    <property type="entry name" value="Glycerol-3-phosphate (1)-acyltransferase"/>
    <property type="match status" value="1"/>
</dbReference>
<feature type="transmembrane region" description="Helical" evidence="4">
    <location>
        <begin position="16"/>
        <end position="39"/>
    </location>
</feature>
<keyword evidence="4" id="KW-1133">Transmembrane helix</keyword>
<evidence type="ECO:0000313" key="6">
    <source>
        <dbReference type="EMBL" id="GFO33373.1"/>
    </source>
</evidence>
<feature type="transmembrane region" description="Helical" evidence="4">
    <location>
        <begin position="342"/>
        <end position="360"/>
    </location>
</feature>
<dbReference type="Pfam" id="PF16076">
    <property type="entry name" value="Acyltransf_C"/>
    <property type="match status" value="1"/>
</dbReference>
<sequence>MGIIGQIKTLLPVQLLISYIFIGSGLVVTFLMLCSCIIWPFNKHLYRKINVNLAYAHWSQFTFLGQWWSRMKVILYISDEDVKYIGKEHNMTMMNHKYDIDWLAAWIIAERFGLLGNTKIYGKQVLKYVPLIGWAWYFTESIFLKRQWEHDKRIIQKDLQQACDYPEGYYVTLLLFPEGTRYTKKKHEASLEVCRAKGYPELKHVLLPRPKGFIVSMHGLKGHFKVIINCTVAFERKGLAPTLKNVLHGKQLVAHFHAERIFIDDVPIESDEVCAQWLRELFKKKDDLYEEFLQTGRFPGPIHEVPKRHYDLILYIFWTIVLCVPLFWYLVGLFIAGTLTQQISAVCITVLASAIVRLMIGVTEIEKGSQYGEEPGDKANKKAE</sequence>
<reference evidence="6 7" key="1">
    <citation type="journal article" date="2021" name="Elife">
        <title>Chloroplast acquisition without the gene transfer in kleptoplastic sea slugs, Plakobranchus ocellatus.</title>
        <authorList>
            <person name="Maeda T."/>
            <person name="Takahashi S."/>
            <person name="Yoshida T."/>
            <person name="Shimamura S."/>
            <person name="Takaki Y."/>
            <person name="Nagai Y."/>
            <person name="Toyoda A."/>
            <person name="Suzuki Y."/>
            <person name="Arimoto A."/>
            <person name="Ishii H."/>
            <person name="Satoh N."/>
            <person name="Nishiyama T."/>
            <person name="Hasebe M."/>
            <person name="Maruyama T."/>
            <person name="Minagawa J."/>
            <person name="Obokata J."/>
            <person name="Shigenobu S."/>
        </authorList>
    </citation>
    <scope>NUCLEOTIDE SEQUENCE [LARGE SCALE GENOMIC DNA]</scope>
</reference>
<accession>A0AAV4CNE4</accession>
<comment type="similarity">
    <text evidence="1">Belongs to the 1-acyl-sn-glycerol-3-phosphate acyltransferase family.</text>
</comment>
<gene>
    <name evidence="6" type="ORF">PoB_005987800</name>
</gene>
<dbReference type="PANTHER" id="PTHR10983">
    <property type="entry name" value="1-ACYLGLYCEROL-3-PHOSPHATE ACYLTRANSFERASE-RELATED"/>
    <property type="match status" value="1"/>
</dbReference>
<dbReference type="Pfam" id="PF01553">
    <property type="entry name" value="Acyltransferase"/>
    <property type="match status" value="1"/>
</dbReference>
<feature type="transmembrane region" description="Helical" evidence="4">
    <location>
        <begin position="312"/>
        <end position="336"/>
    </location>
</feature>
<proteinExistence type="inferred from homology"/>
<evidence type="ECO:0000256" key="4">
    <source>
        <dbReference type="SAM" id="Phobius"/>
    </source>
</evidence>
<protein>
    <submittedName>
        <fullName evidence="6">1-acyl-sn-glycerol-3-phosphate acyltransferase 3</fullName>
    </submittedName>
</protein>
<evidence type="ECO:0000256" key="2">
    <source>
        <dbReference type="ARBA" id="ARBA00022679"/>
    </source>
</evidence>
<keyword evidence="2" id="KW-0808">Transferase</keyword>
<keyword evidence="3 6" id="KW-0012">Acyltransferase</keyword>
<dbReference type="EMBL" id="BLXT01006771">
    <property type="protein sequence ID" value="GFO33373.1"/>
    <property type="molecule type" value="Genomic_DNA"/>
</dbReference>
<dbReference type="CDD" id="cd07990">
    <property type="entry name" value="LPLAT_LCLAT1-like"/>
    <property type="match status" value="1"/>
</dbReference>
<evidence type="ECO:0000256" key="3">
    <source>
        <dbReference type="ARBA" id="ARBA00023315"/>
    </source>
</evidence>
<comment type="caution">
    <text evidence="6">The sequence shown here is derived from an EMBL/GenBank/DDBJ whole genome shotgun (WGS) entry which is preliminary data.</text>
</comment>
<keyword evidence="4" id="KW-0812">Transmembrane</keyword>
<dbReference type="PANTHER" id="PTHR10983:SF24">
    <property type="entry name" value="1-ACYLGLYCEROL-3-PHOSPHATE O-ACYLTRANSFERASE 3, ISOFORM E-RELATED"/>
    <property type="match status" value="1"/>
</dbReference>
<evidence type="ECO:0000313" key="7">
    <source>
        <dbReference type="Proteomes" id="UP000735302"/>
    </source>
</evidence>
<evidence type="ECO:0000259" key="5">
    <source>
        <dbReference type="SMART" id="SM00563"/>
    </source>
</evidence>
<evidence type="ECO:0000256" key="1">
    <source>
        <dbReference type="ARBA" id="ARBA00008655"/>
    </source>
</evidence>
<dbReference type="InterPro" id="IPR032098">
    <property type="entry name" value="Acyltransf_C"/>
</dbReference>
<organism evidence="6 7">
    <name type="scientific">Plakobranchus ocellatus</name>
    <dbReference type="NCBI Taxonomy" id="259542"/>
    <lineage>
        <taxon>Eukaryota</taxon>
        <taxon>Metazoa</taxon>
        <taxon>Spiralia</taxon>
        <taxon>Lophotrochozoa</taxon>
        <taxon>Mollusca</taxon>
        <taxon>Gastropoda</taxon>
        <taxon>Heterobranchia</taxon>
        <taxon>Euthyneura</taxon>
        <taxon>Panpulmonata</taxon>
        <taxon>Sacoglossa</taxon>
        <taxon>Placobranchoidea</taxon>
        <taxon>Plakobranchidae</taxon>
        <taxon>Plakobranchus</taxon>
    </lineage>
</organism>
<keyword evidence="7" id="KW-1185">Reference proteome</keyword>
<dbReference type="AlphaFoldDB" id="A0AAV4CNE4"/>
<keyword evidence="4" id="KW-0472">Membrane</keyword>
<dbReference type="GO" id="GO:0003841">
    <property type="term" value="F:1-acylglycerol-3-phosphate O-acyltransferase activity"/>
    <property type="evidence" value="ECO:0007669"/>
    <property type="project" value="TreeGrafter"/>
</dbReference>
<name>A0AAV4CNE4_9GAST</name>
<dbReference type="SMART" id="SM00563">
    <property type="entry name" value="PlsC"/>
    <property type="match status" value="1"/>
</dbReference>
<dbReference type="Proteomes" id="UP000735302">
    <property type="component" value="Unassembled WGS sequence"/>
</dbReference>
<dbReference type="InterPro" id="IPR002123">
    <property type="entry name" value="Plipid/glycerol_acylTrfase"/>
</dbReference>
<dbReference type="GO" id="GO:0012505">
    <property type="term" value="C:endomembrane system"/>
    <property type="evidence" value="ECO:0007669"/>
    <property type="project" value="TreeGrafter"/>
</dbReference>